<keyword evidence="9" id="KW-0288">FMN</keyword>
<evidence type="ECO:0000256" key="13">
    <source>
        <dbReference type="ARBA" id="ARBA00048639"/>
    </source>
</evidence>
<dbReference type="PATRIC" id="fig|1292034.3.peg.2078"/>
<protein>
    <recommendedName>
        <fullName evidence="7 14">Dihydroorotate dehydrogenase (quinone)</fullName>
        <ecNumber evidence="6 14">1.3.5.2</ecNumber>
    </recommendedName>
</protein>
<dbReference type="STRING" id="1292034.OR37_02093"/>
<evidence type="ECO:0000313" key="16">
    <source>
        <dbReference type="EMBL" id="ENZ82048.1"/>
    </source>
</evidence>
<keyword evidence="8" id="KW-0285">Flavoprotein</keyword>
<evidence type="ECO:0000256" key="11">
    <source>
        <dbReference type="ARBA" id="ARBA00023002"/>
    </source>
</evidence>
<comment type="cofactor">
    <cofactor evidence="1">
        <name>FMN</name>
        <dbReference type="ChEBI" id="CHEBI:58210"/>
    </cofactor>
</comment>
<accession>R0E985</accession>
<dbReference type="PROSITE" id="PS00911">
    <property type="entry name" value="DHODEHASE_1"/>
    <property type="match status" value="1"/>
</dbReference>
<dbReference type="InterPro" id="IPR012135">
    <property type="entry name" value="Dihydroorotate_DH_1_2"/>
</dbReference>
<dbReference type="Proteomes" id="UP000013063">
    <property type="component" value="Unassembled WGS sequence"/>
</dbReference>
<evidence type="ECO:0000256" key="6">
    <source>
        <dbReference type="ARBA" id="ARBA00012791"/>
    </source>
</evidence>
<comment type="pathway">
    <text evidence="4">Pyrimidine metabolism; UMP biosynthesis via de novo pathway; orotate from (S)-dihydroorotate (quinone route): step 1/1.</text>
</comment>
<dbReference type="NCBIfam" id="TIGR01036">
    <property type="entry name" value="pyrD_sub2"/>
    <property type="match status" value="1"/>
</dbReference>
<keyword evidence="11 16" id="KW-0560">Oxidoreductase</keyword>
<gene>
    <name evidence="16" type="ORF">OR37_02093</name>
</gene>
<evidence type="ECO:0000259" key="15">
    <source>
        <dbReference type="Pfam" id="PF01180"/>
    </source>
</evidence>
<dbReference type="InterPro" id="IPR050074">
    <property type="entry name" value="DHO_dehydrogenase"/>
</dbReference>
<dbReference type="NCBIfam" id="NF003645">
    <property type="entry name" value="PRK05286.1-2"/>
    <property type="match status" value="1"/>
</dbReference>
<evidence type="ECO:0000256" key="12">
    <source>
        <dbReference type="ARBA" id="ARBA00023136"/>
    </source>
</evidence>
<evidence type="ECO:0000256" key="14">
    <source>
        <dbReference type="NCBIfam" id="TIGR01036"/>
    </source>
</evidence>
<evidence type="ECO:0000256" key="8">
    <source>
        <dbReference type="ARBA" id="ARBA00022630"/>
    </source>
</evidence>
<reference evidence="16 17" key="1">
    <citation type="journal article" date="2013" name="Genome Announc.">
        <title>Draft Genome Sequence for Caulobacter sp. Strain OR37, a Bacterium Tolerant to Heavy Metals.</title>
        <authorList>
            <person name="Utturkar S.M."/>
            <person name="Bollmann A."/>
            <person name="Brzoska R.M."/>
            <person name="Klingeman D.M."/>
            <person name="Epstein S.E."/>
            <person name="Palumbo A.V."/>
            <person name="Brown S.D."/>
        </authorList>
    </citation>
    <scope>NUCLEOTIDE SEQUENCE [LARGE SCALE GENOMIC DNA]</scope>
    <source>
        <strain evidence="16 17">OR37</strain>
    </source>
</reference>
<dbReference type="Gene3D" id="3.20.20.70">
    <property type="entry name" value="Aldolase class I"/>
    <property type="match status" value="1"/>
</dbReference>
<evidence type="ECO:0000256" key="2">
    <source>
        <dbReference type="ARBA" id="ARBA00003125"/>
    </source>
</evidence>
<feature type="domain" description="Dihydroorotate dehydrogenase catalytic" evidence="15">
    <location>
        <begin position="43"/>
        <end position="337"/>
    </location>
</feature>
<dbReference type="PANTHER" id="PTHR48109">
    <property type="entry name" value="DIHYDROOROTATE DEHYDROGENASE (QUINONE), MITOCHONDRIAL-RELATED"/>
    <property type="match status" value="1"/>
</dbReference>
<dbReference type="InterPro" id="IPR005720">
    <property type="entry name" value="Dihydroorotate_DH_cat"/>
</dbReference>
<dbReference type="CDD" id="cd04738">
    <property type="entry name" value="DHOD_2_like"/>
    <property type="match status" value="1"/>
</dbReference>
<dbReference type="RefSeq" id="WP_004619305.1">
    <property type="nucleotide sequence ID" value="NZ_APMP01000010.1"/>
</dbReference>
<dbReference type="UniPathway" id="UPA00070">
    <property type="reaction ID" value="UER00946"/>
</dbReference>
<dbReference type="GO" id="GO:0005737">
    <property type="term" value="C:cytoplasm"/>
    <property type="evidence" value="ECO:0007669"/>
    <property type="project" value="InterPro"/>
</dbReference>
<dbReference type="GO" id="GO:0044205">
    <property type="term" value="P:'de novo' UMP biosynthetic process"/>
    <property type="evidence" value="ECO:0007669"/>
    <property type="project" value="UniProtKB-UniPathway"/>
</dbReference>
<comment type="similarity">
    <text evidence="5">Belongs to the dihydroorotate dehydrogenase family. Type 2 subfamily.</text>
</comment>
<comment type="catalytic activity">
    <reaction evidence="13">
        <text>(S)-dihydroorotate + a quinone = orotate + a quinol</text>
        <dbReference type="Rhea" id="RHEA:30187"/>
        <dbReference type="ChEBI" id="CHEBI:24646"/>
        <dbReference type="ChEBI" id="CHEBI:30839"/>
        <dbReference type="ChEBI" id="CHEBI:30864"/>
        <dbReference type="ChEBI" id="CHEBI:132124"/>
        <dbReference type="EC" id="1.3.5.2"/>
    </reaction>
</comment>
<dbReference type="NCBIfam" id="NF003652">
    <property type="entry name" value="PRK05286.2-5"/>
    <property type="match status" value="1"/>
</dbReference>
<dbReference type="AlphaFoldDB" id="R0E985"/>
<dbReference type="PROSITE" id="PS00912">
    <property type="entry name" value="DHODEHASE_2"/>
    <property type="match status" value="1"/>
</dbReference>
<evidence type="ECO:0000313" key="17">
    <source>
        <dbReference type="Proteomes" id="UP000013063"/>
    </source>
</evidence>
<comment type="caution">
    <text evidence="16">The sequence shown here is derived from an EMBL/GenBank/DDBJ whole genome shotgun (WGS) entry which is preliminary data.</text>
</comment>
<evidence type="ECO:0000256" key="4">
    <source>
        <dbReference type="ARBA" id="ARBA00005161"/>
    </source>
</evidence>
<dbReference type="GO" id="GO:0016020">
    <property type="term" value="C:membrane"/>
    <property type="evidence" value="ECO:0007669"/>
    <property type="project" value="UniProtKB-SubCell"/>
</dbReference>
<name>R0E985_CAUVI</name>
<dbReference type="SUPFAM" id="SSF51395">
    <property type="entry name" value="FMN-linked oxidoreductases"/>
    <property type="match status" value="1"/>
</dbReference>
<evidence type="ECO:0000256" key="3">
    <source>
        <dbReference type="ARBA" id="ARBA00004370"/>
    </source>
</evidence>
<organism evidence="16 17">
    <name type="scientific">Caulobacter vibrioides OR37</name>
    <dbReference type="NCBI Taxonomy" id="1292034"/>
    <lineage>
        <taxon>Bacteria</taxon>
        <taxon>Pseudomonadati</taxon>
        <taxon>Pseudomonadota</taxon>
        <taxon>Alphaproteobacteria</taxon>
        <taxon>Caulobacterales</taxon>
        <taxon>Caulobacteraceae</taxon>
        <taxon>Caulobacter</taxon>
    </lineage>
</organism>
<keyword evidence="17" id="KW-1185">Reference proteome</keyword>
<sequence precursor="true">MSAHDLAARALHVLDPEEAHGWAIRGLKWGLGPRDSGPDDPILAVKLAGLDLPNCVGLAAGFDKNAEVPDAMLAAGFGFVEAGTVTPLAQAGNPRPRLFRLTEDQAVINRMGFNNGGLEPFARRLSVRQGRGGVVGANIGANKDADDRIQDYVAGLTRLWGLSDYFTANISSPNTPGLRALQTKAALEELLGRLAEARATLKASSGRDYPIFLKVAPDLEDGEVEAIVETVVGAGLDAIIVSNTTIARPDSLRSALASEGGGLSGAPLLAPSTMVLERFHAAAAGRVALIGAGGIADGAGAYAKIRAGARAVQLYSALVYGGPGLVKRIKRDLAARLRADGFAAVEDAVGAP</sequence>
<keyword evidence="12" id="KW-0472">Membrane</keyword>
<dbReference type="PIRSF" id="PIRSF000164">
    <property type="entry name" value="DHO_oxidase"/>
    <property type="match status" value="1"/>
</dbReference>
<keyword evidence="10" id="KW-0665">Pyrimidine biosynthesis</keyword>
<dbReference type="GO" id="GO:0006207">
    <property type="term" value="P:'de novo' pyrimidine nucleobase biosynthetic process"/>
    <property type="evidence" value="ECO:0007669"/>
    <property type="project" value="UniProtKB-UniRule"/>
</dbReference>
<dbReference type="Pfam" id="PF01180">
    <property type="entry name" value="DHO_dh"/>
    <property type="match status" value="1"/>
</dbReference>
<dbReference type="InterPro" id="IPR001295">
    <property type="entry name" value="Dihydroorotate_DH_CS"/>
</dbReference>
<dbReference type="EC" id="1.3.5.2" evidence="6 14"/>
<evidence type="ECO:0000256" key="10">
    <source>
        <dbReference type="ARBA" id="ARBA00022975"/>
    </source>
</evidence>
<comment type="function">
    <text evidence="2">Catalyzes the conversion of dihydroorotate to orotate with quinone as electron acceptor.</text>
</comment>
<dbReference type="InterPro" id="IPR013785">
    <property type="entry name" value="Aldolase_TIM"/>
</dbReference>
<evidence type="ECO:0000256" key="1">
    <source>
        <dbReference type="ARBA" id="ARBA00001917"/>
    </source>
</evidence>
<dbReference type="PANTHER" id="PTHR48109:SF4">
    <property type="entry name" value="DIHYDROOROTATE DEHYDROGENASE (QUINONE), MITOCHONDRIAL"/>
    <property type="match status" value="1"/>
</dbReference>
<dbReference type="InterPro" id="IPR005719">
    <property type="entry name" value="Dihydroorotate_DH_2"/>
</dbReference>
<proteinExistence type="inferred from homology"/>
<evidence type="ECO:0000256" key="9">
    <source>
        <dbReference type="ARBA" id="ARBA00022643"/>
    </source>
</evidence>
<dbReference type="EMBL" id="APMP01000010">
    <property type="protein sequence ID" value="ENZ82048.1"/>
    <property type="molecule type" value="Genomic_DNA"/>
</dbReference>
<dbReference type="OrthoDB" id="9802377at2"/>
<evidence type="ECO:0000256" key="5">
    <source>
        <dbReference type="ARBA" id="ARBA00005359"/>
    </source>
</evidence>
<dbReference type="eggNOG" id="COG0167">
    <property type="taxonomic scope" value="Bacteria"/>
</dbReference>
<evidence type="ECO:0000256" key="7">
    <source>
        <dbReference type="ARBA" id="ARBA00018366"/>
    </source>
</evidence>
<comment type="subcellular location">
    <subcellularLocation>
        <location evidence="3">Membrane</location>
    </subcellularLocation>
</comment>
<dbReference type="GO" id="GO:0106430">
    <property type="term" value="F:dihydroorotate dehydrogenase (quinone) activity"/>
    <property type="evidence" value="ECO:0007669"/>
    <property type="project" value="UniProtKB-EC"/>
</dbReference>